<proteinExistence type="predicted"/>
<gene>
    <name evidence="1" type="ORF">NP493_40g03004</name>
</gene>
<comment type="caution">
    <text evidence="1">The sequence shown here is derived from an EMBL/GenBank/DDBJ whole genome shotgun (WGS) entry which is preliminary data.</text>
</comment>
<sequence>MTADHMIYLMHELSHALRERNYGDVESLLIDASEGDVNKYESFDELHRNLGDENRESIVTMIHDVIKSNLLQADSIKGLKVGRLCKVSQNTVFILYLRVCDVTDPNQRVRSRLCD</sequence>
<evidence type="ECO:0000313" key="1">
    <source>
        <dbReference type="EMBL" id="KAK2192028.1"/>
    </source>
</evidence>
<dbReference type="Proteomes" id="UP001209878">
    <property type="component" value="Unassembled WGS sequence"/>
</dbReference>
<evidence type="ECO:0000313" key="2">
    <source>
        <dbReference type="Proteomes" id="UP001209878"/>
    </source>
</evidence>
<keyword evidence="2" id="KW-1185">Reference proteome</keyword>
<name>A0AAD9PC91_RIDPI</name>
<organism evidence="1 2">
    <name type="scientific">Ridgeia piscesae</name>
    <name type="common">Tubeworm</name>
    <dbReference type="NCBI Taxonomy" id="27915"/>
    <lineage>
        <taxon>Eukaryota</taxon>
        <taxon>Metazoa</taxon>
        <taxon>Spiralia</taxon>
        <taxon>Lophotrochozoa</taxon>
        <taxon>Annelida</taxon>
        <taxon>Polychaeta</taxon>
        <taxon>Sedentaria</taxon>
        <taxon>Canalipalpata</taxon>
        <taxon>Sabellida</taxon>
        <taxon>Siboglinidae</taxon>
        <taxon>Ridgeia</taxon>
    </lineage>
</organism>
<accession>A0AAD9PC91</accession>
<dbReference type="AlphaFoldDB" id="A0AAD9PC91"/>
<dbReference type="EMBL" id="JAODUO010000040">
    <property type="protein sequence ID" value="KAK2192028.1"/>
    <property type="molecule type" value="Genomic_DNA"/>
</dbReference>
<reference evidence="1" key="1">
    <citation type="journal article" date="2023" name="Mol. Biol. Evol.">
        <title>Third-Generation Sequencing Reveals the Adaptive Role of the Epigenome in Three Deep-Sea Polychaetes.</title>
        <authorList>
            <person name="Perez M."/>
            <person name="Aroh O."/>
            <person name="Sun Y."/>
            <person name="Lan Y."/>
            <person name="Juniper S.K."/>
            <person name="Young C.R."/>
            <person name="Angers B."/>
            <person name="Qian P.Y."/>
        </authorList>
    </citation>
    <scope>NUCLEOTIDE SEQUENCE</scope>
    <source>
        <strain evidence="1">R07B-5</strain>
    </source>
</reference>
<protein>
    <submittedName>
        <fullName evidence="1">Uncharacterized protein</fullName>
    </submittedName>
</protein>